<dbReference type="InterPro" id="IPR001387">
    <property type="entry name" value="Cro/C1-type_HTH"/>
</dbReference>
<dbReference type="Gene3D" id="1.10.260.40">
    <property type="entry name" value="lambda repressor-like DNA-binding domains"/>
    <property type="match status" value="1"/>
</dbReference>
<protein>
    <recommendedName>
        <fullName evidence="1">HTH cro/C1-type domain-containing protein</fullName>
    </recommendedName>
</protein>
<evidence type="ECO:0000313" key="2">
    <source>
        <dbReference type="EMBL" id="GAG37135.1"/>
    </source>
</evidence>
<dbReference type="GO" id="GO:0003677">
    <property type="term" value="F:DNA binding"/>
    <property type="evidence" value="ECO:0007669"/>
    <property type="project" value="InterPro"/>
</dbReference>
<dbReference type="SUPFAM" id="SSF47413">
    <property type="entry name" value="lambda repressor-like DNA-binding domains"/>
    <property type="match status" value="1"/>
</dbReference>
<feature type="domain" description="HTH cro/C1-type" evidence="1">
    <location>
        <begin position="1"/>
        <end position="51"/>
    </location>
</feature>
<dbReference type="PROSITE" id="PS50943">
    <property type="entry name" value="HTH_CROC1"/>
    <property type="match status" value="1"/>
</dbReference>
<feature type="non-terminal residue" evidence="2">
    <location>
        <position position="1"/>
    </location>
</feature>
<dbReference type="CDD" id="cd00093">
    <property type="entry name" value="HTH_XRE"/>
    <property type="match status" value="1"/>
</dbReference>
<name>X0X276_9ZZZZ</name>
<evidence type="ECO:0000259" key="1">
    <source>
        <dbReference type="PROSITE" id="PS50943"/>
    </source>
</evidence>
<reference evidence="2" key="1">
    <citation type="journal article" date="2014" name="Front. Microbiol.">
        <title>High frequency of phylogenetically diverse reductive dehalogenase-homologous genes in deep subseafloor sedimentary metagenomes.</title>
        <authorList>
            <person name="Kawai M."/>
            <person name="Futagami T."/>
            <person name="Toyoda A."/>
            <person name="Takaki Y."/>
            <person name="Nishi S."/>
            <person name="Hori S."/>
            <person name="Arai W."/>
            <person name="Tsubouchi T."/>
            <person name="Morono Y."/>
            <person name="Uchiyama I."/>
            <person name="Ito T."/>
            <person name="Fujiyama A."/>
            <person name="Inagaki F."/>
            <person name="Takami H."/>
        </authorList>
    </citation>
    <scope>NUCLEOTIDE SEQUENCE</scope>
    <source>
        <strain evidence="2">Expedition CK06-06</strain>
    </source>
</reference>
<dbReference type="EMBL" id="BARS01040569">
    <property type="protein sequence ID" value="GAG37135.1"/>
    <property type="molecule type" value="Genomic_DNA"/>
</dbReference>
<accession>X0X276</accession>
<organism evidence="2">
    <name type="scientific">marine sediment metagenome</name>
    <dbReference type="NCBI Taxonomy" id="412755"/>
    <lineage>
        <taxon>unclassified sequences</taxon>
        <taxon>metagenomes</taxon>
        <taxon>ecological metagenomes</taxon>
    </lineage>
</organism>
<comment type="caution">
    <text evidence="2">The sequence shown here is derived from an EMBL/GenBank/DDBJ whole genome shotgun (WGS) entry which is preliminary data.</text>
</comment>
<dbReference type="AlphaFoldDB" id="X0X276"/>
<dbReference type="Pfam" id="PF01381">
    <property type="entry name" value="HTH_3"/>
    <property type="match status" value="1"/>
</dbReference>
<proteinExistence type="predicted"/>
<sequence>AREALGLTQHQLAERIGVSQRAVSYVEKQTWVKQSTLQRYRASLGQSLAYFLRPYGEEIEPEAGLSRREAVEQAFAVVCRDPEFGFGARPGDQLSLETKKEIVRLYERYKGISLLPPSLD</sequence>
<dbReference type="SMART" id="SM00530">
    <property type="entry name" value="HTH_XRE"/>
    <property type="match status" value="1"/>
</dbReference>
<dbReference type="InterPro" id="IPR010982">
    <property type="entry name" value="Lambda_DNA-bd_dom_sf"/>
</dbReference>
<gene>
    <name evidence="2" type="ORF">S01H1_61820</name>
</gene>